<dbReference type="InterPro" id="IPR036915">
    <property type="entry name" value="Cyclin-like_sf"/>
</dbReference>
<keyword evidence="4" id="KW-1185">Reference proteome</keyword>
<feature type="region of interest" description="Disordered" evidence="1">
    <location>
        <begin position="204"/>
        <end position="233"/>
    </location>
</feature>
<dbReference type="AlphaFoldDB" id="S8FY81"/>
<dbReference type="GO" id="GO:0016538">
    <property type="term" value="F:cyclin-dependent protein serine/threonine kinase regulator activity"/>
    <property type="evidence" value="ECO:0007669"/>
    <property type="project" value="TreeGrafter"/>
</dbReference>
<dbReference type="Gene3D" id="1.10.472.10">
    <property type="entry name" value="Cyclin-like"/>
    <property type="match status" value="1"/>
</dbReference>
<dbReference type="GO" id="GO:0005634">
    <property type="term" value="C:nucleus"/>
    <property type="evidence" value="ECO:0007669"/>
    <property type="project" value="TreeGrafter"/>
</dbReference>
<feature type="compositionally biased region" description="Polar residues" evidence="1">
    <location>
        <begin position="334"/>
        <end position="345"/>
    </location>
</feature>
<dbReference type="OrthoDB" id="10250320at2759"/>
<dbReference type="EMBL" id="KE504131">
    <property type="protein sequence ID" value="EPT03150.1"/>
    <property type="molecule type" value="Genomic_DNA"/>
</dbReference>
<accession>S8FY81</accession>
<dbReference type="STRING" id="743788.S8FY81"/>
<feature type="compositionally biased region" description="Low complexity" evidence="1">
    <location>
        <begin position="204"/>
        <end position="213"/>
    </location>
</feature>
<dbReference type="InParanoid" id="S8FY81"/>
<dbReference type="Proteomes" id="UP000015241">
    <property type="component" value="Unassembled WGS sequence"/>
</dbReference>
<dbReference type="PANTHER" id="PTHR15615:SF10">
    <property type="entry name" value="PHO85 CYCLIN-2-RELATED"/>
    <property type="match status" value="1"/>
</dbReference>
<dbReference type="HOGENOM" id="CLU_018149_2_0_1"/>
<organism evidence="3 4">
    <name type="scientific">Fomitopsis schrenkii</name>
    <name type="common">Brown rot fungus</name>
    <dbReference type="NCBI Taxonomy" id="2126942"/>
    <lineage>
        <taxon>Eukaryota</taxon>
        <taxon>Fungi</taxon>
        <taxon>Dikarya</taxon>
        <taxon>Basidiomycota</taxon>
        <taxon>Agaricomycotina</taxon>
        <taxon>Agaricomycetes</taxon>
        <taxon>Polyporales</taxon>
        <taxon>Fomitopsis</taxon>
    </lineage>
</organism>
<proteinExistence type="predicted"/>
<dbReference type="Pfam" id="PF00134">
    <property type="entry name" value="Cyclin_N"/>
    <property type="match status" value="1"/>
</dbReference>
<dbReference type="CDD" id="cd20557">
    <property type="entry name" value="CYCLIN_ScPCL1-like"/>
    <property type="match status" value="1"/>
</dbReference>
<feature type="compositionally biased region" description="Low complexity" evidence="1">
    <location>
        <begin position="260"/>
        <end position="297"/>
    </location>
</feature>
<feature type="region of interest" description="Disordered" evidence="1">
    <location>
        <begin position="49"/>
        <end position="69"/>
    </location>
</feature>
<dbReference type="GO" id="GO:0000307">
    <property type="term" value="C:cyclin-dependent protein kinase holoenzyme complex"/>
    <property type="evidence" value="ECO:0007669"/>
    <property type="project" value="TreeGrafter"/>
</dbReference>
<sequence>MSLDRRHPASLLPRSCHDPALVELMRQPVSYDMIRCIALQTTRVIRLGEEPAAPPTPPHTPQKARFDDAPASNNLPSLEDFIVMIVQSSHVQVPTLLTTLVYLERLRTKLPKMAKGMPCTRHRVFLATLIVAAKYLNDSSPKNKCWGIYATLFDLAEINLMEKQLLYLLDYDLRFDEPEAIQRFAPFMPNCSAAAKEARAAAVSRAKARVQAQMPPTPPHDAAPTPLPSPAGLTGVQRLMKRISSQRIGASPQPRPITRELSSGSDASSTSGDSEAGSLTSDSGSSAASSPALSTLDCEGDNIEIKDAENTEAMDRKFVLQPVPARAFKRQGRKASTASTSTIRSDATEGKKPSSLGRNDSEGSSRASSCASSPSPTASNVSAVEFKMGMGRGLRTATYANVHQNQSSLTPSTTMPVMARGVSDMGPSNGGSFLSRMFGSSNKSADKEKEKESLDNHASDAVEPHGVSSAFRRLAHSKSALFRTQAQAA</sequence>
<feature type="region of interest" description="Disordered" evidence="1">
    <location>
        <begin position="324"/>
        <end position="379"/>
    </location>
</feature>
<dbReference type="SUPFAM" id="SSF47954">
    <property type="entry name" value="Cyclin-like"/>
    <property type="match status" value="1"/>
</dbReference>
<feature type="region of interest" description="Disordered" evidence="1">
    <location>
        <begin position="437"/>
        <end position="465"/>
    </location>
</feature>
<dbReference type="InterPro" id="IPR013922">
    <property type="entry name" value="Cyclin_PHO80-like"/>
</dbReference>
<feature type="compositionally biased region" description="Basic and acidic residues" evidence="1">
    <location>
        <begin position="444"/>
        <end position="463"/>
    </location>
</feature>
<gene>
    <name evidence="3" type="ORF">FOMPIDRAFT_1058810</name>
</gene>
<evidence type="ECO:0000256" key="1">
    <source>
        <dbReference type="SAM" id="MobiDB-lite"/>
    </source>
</evidence>
<reference evidence="3 4" key="1">
    <citation type="journal article" date="2012" name="Science">
        <title>The Paleozoic origin of enzymatic lignin decomposition reconstructed from 31 fungal genomes.</title>
        <authorList>
            <person name="Floudas D."/>
            <person name="Binder M."/>
            <person name="Riley R."/>
            <person name="Barry K."/>
            <person name="Blanchette R.A."/>
            <person name="Henrissat B."/>
            <person name="Martinez A.T."/>
            <person name="Otillar R."/>
            <person name="Spatafora J.W."/>
            <person name="Yadav J.S."/>
            <person name="Aerts A."/>
            <person name="Benoit I."/>
            <person name="Boyd A."/>
            <person name="Carlson A."/>
            <person name="Copeland A."/>
            <person name="Coutinho P.M."/>
            <person name="de Vries R.P."/>
            <person name="Ferreira P."/>
            <person name="Findley K."/>
            <person name="Foster B."/>
            <person name="Gaskell J."/>
            <person name="Glotzer D."/>
            <person name="Gorecki P."/>
            <person name="Heitman J."/>
            <person name="Hesse C."/>
            <person name="Hori C."/>
            <person name="Igarashi K."/>
            <person name="Jurgens J.A."/>
            <person name="Kallen N."/>
            <person name="Kersten P."/>
            <person name="Kohler A."/>
            <person name="Kuees U."/>
            <person name="Kumar T.K.A."/>
            <person name="Kuo A."/>
            <person name="LaButti K."/>
            <person name="Larrondo L.F."/>
            <person name="Lindquist E."/>
            <person name="Ling A."/>
            <person name="Lombard V."/>
            <person name="Lucas S."/>
            <person name="Lundell T."/>
            <person name="Martin R."/>
            <person name="McLaughlin D.J."/>
            <person name="Morgenstern I."/>
            <person name="Morin E."/>
            <person name="Murat C."/>
            <person name="Nagy L.G."/>
            <person name="Nolan M."/>
            <person name="Ohm R.A."/>
            <person name="Patyshakuliyeva A."/>
            <person name="Rokas A."/>
            <person name="Ruiz-Duenas F.J."/>
            <person name="Sabat G."/>
            <person name="Salamov A."/>
            <person name="Samejima M."/>
            <person name="Schmutz J."/>
            <person name="Slot J.C."/>
            <person name="St John F."/>
            <person name="Stenlid J."/>
            <person name="Sun H."/>
            <person name="Sun S."/>
            <person name="Syed K."/>
            <person name="Tsang A."/>
            <person name="Wiebenga A."/>
            <person name="Young D."/>
            <person name="Pisabarro A."/>
            <person name="Eastwood D.C."/>
            <person name="Martin F."/>
            <person name="Cullen D."/>
            <person name="Grigoriev I.V."/>
            <person name="Hibbett D.S."/>
        </authorList>
    </citation>
    <scope>NUCLEOTIDE SEQUENCE</scope>
    <source>
        <strain evidence="4">FP-58527</strain>
    </source>
</reference>
<feature type="domain" description="Cyclin N-terminal" evidence="2">
    <location>
        <begin position="74"/>
        <end position="174"/>
    </location>
</feature>
<evidence type="ECO:0000313" key="3">
    <source>
        <dbReference type="EMBL" id="EPT03150.1"/>
    </source>
</evidence>
<feature type="compositionally biased region" description="Low complexity" evidence="1">
    <location>
        <begin position="362"/>
        <end position="379"/>
    </location>
</feature>
<dbReference type="eggNOG" id="KOG1674">
    <property type="taxonomic scope" value="Eukaryota"/>
</dbReference>
<evidence type="ECO:0000313" key="4">
    <source>
        <dbReference type="Proteomes" id="UP000015241"/>
    </source>
</evidence>
<feature type="compositionally biased region" description="Pro residues" evidence="1">
    <location>
        <begin position="215"/>
        <end position="229"/>
    </location>
</feature>
<name>S8FY81_FOMSC</name>
<dbReference type="GO" id="GO:0019901">
    <property type="term" value="F:protein kinase binding"/>
    <property type="evidence" value="ECO:0007669"/>
    <property type="project" value="InterPro"/>
</dbReference>
<evidence type="ECO:0000259" key="2">
    <source>
        <dbReference type="Pfam" id="PF00134"/>
    </source>
</evidence>
<feature type="region of interest" description="Disordered" evidence="1">
    <location>
        <begin position="245"/>
        <end position="300"/>
    </location>
</feature>
<dbReference type="InterPro" id="IPR006671">
    <property type="entry name" value="Cyclin_N"/>
</dbReference>
<protein>
    <recommendedName>
        <fullName evidence="2">Cyclin N-terminal domain-containing protein</fullName>
    </recommendedName>
</protein>
<dbReference type="PANTHER" id="PTHR15615">
    <property type="match status" value="1"/>
</dbReference>